<organism evidence="2 3">
    <name type="scientific">Laceyella putida</name>
    <dbReference type="NCBI Taxonomy" id="110101"/>
    <lineage>
        <taxon>Bacteria</taxon>
        <taxon>Bacillati</taxon>
        <taxon>Bacillota</taxon>
        <taxon>Bacilli</taxon>
        <taxon>Bacillales</taxon>
        <taxon>Thermoactinomycetaceae</taxon>
        <taxon>Laceyella</taxon>
    </lineage>
</organism>
<evidence type="ECO:0008006" key="4">
    <source>
        <dbReference type="Google" id="ProtNLM"/>
    </source>
</evidence>
<comment type="caution">
    <text evidence="2">The sequence shown here is derived from an EMBL/GenBank/DDBJ whole genome shotgun (WGS) entry which is preliminary data.</text>
</comment>
<evidence type="ECO:0000313" key="2">
    <source>
        <dbReference type="EMBL" id="MFC7443320.1"/>
    </source>
</evidence>
<accession>A0ABW2RQH7</accession>
<keyword evidence="1" id="KW-1133">Transmembrane helix</keyword>
<keyword evidence="1" id="KW-0472">Membrane</keyword>
<gene>
    <name evidence="2" type="ORF">ACFQNG_19880</name>
</gene>
<evidence type="ECO:0000256" key="1">
    <source>
        <dbReference type="SAM" id="Phobius"/>
    </source>
</evidence>
<name>A0ABW2RQH7_9BACL</name>
<dbReference type="RefSeq" id="WP_379867648.1">
    <property type="nucleotide sequence ID" value="NZ_JBHTBW010000085.1"/>
</dbReference>
<dbReference type="EMBL" id="JBHTBW010000085">
    <property type="protein sequence ID" value="MFC7443320.1"/>
    <property type="molecule type" value="Genomic_DNA"/>
</dbReference>
<feature type="transmembrane region" description="Helical" evidence="1">
    <location>
        <begin position="9"/>
        <end position="30"/>
    </location>
</feature>
<keyword evidence="3" id="KW-1185">Reference proteome</keyword>
<evidence type="ECO:0000313" key="3">
    <source>
        <dbReference type="Proteomes" id="UP001596500"/>
    </source>
</evidence>
<reference evidence="3" key="1">
    <citation type="journal article" date="2019" name="Int. J. Syst. Evol. Microbiol.">
        <title>The Global Catalogue of Microorganisms (GCM) 10K type strain sequencing project: providing services to taxonomists for standard genome sequencing and annotation.</title>
        <authorList>
            <consortium name="The Broad Institute Genomics Platform"/>
            <consortium name="The Broad Institute Genome Sequencing Center for Infectious Disease"/>
            <person name="Wu L."/>
            <person name="Ma J."/>
        </authorList>
    </citation>
    <scope>NUCLEOTIDE SEQUENCE [LARGE SCALE GENOMIC DNA]</scope>
    <source>
        <strain evidence="3">CGMCC 1.12942</strain>
    </source>
</reference>
<protein>
    <recommendedName>
        <fullName evidence="4">DUF3147 family protein</fullName>
    </recommendedName>
</protein>
<proteinExistence type="predicted"/>
<feature type="transmembrane region" description="Helical" evidence="1">
    <location>
        <begin position="85"/>
        <end position="104"/>
    </location>
</feature>
<dbReference type="Proteomes" id="UP001596500">
    <property type="component" value="Unassembled WGS sequence"/>
</dbReference>
<sequence length="111" mass="11929">MAVKMLQGFGAGFTVSIVLGYIVGATGLIFHMAGPVSLMVLTYLVCGWVSGYNNEHPFVTAWLVASVLFVVNLFISINVLGELEISLLGLLFAWLFALLGAWIGKKTSSFV</sequence>
<feature type="transmembrane region" description="Helical" evidence="1">
    <location>
        <begin position="59"/>
        <end position="79"/>
    </location>
</feature>
<keyword evidence="1" id="KW-0812">Transmembrane</keyword>